<evidence type="ECO:0000256" key="2">
    <source>
        <dbReference type="PROSITE-ProRule" id="PRU00708"/>
    </source>
</evidence>
<feature type="compositionally biased region" description="Polar residues" evidence="3">
    <location>
        <begin position="93"/>
        <end position="112"/>
    </location>
</feature>
<dbReference type="Gene3D" id="1.25.40.10">
    <property type="entry name" value="Tetratricopeptide repeat domain"/>
    <property type="match status" value="3"/>
</dbReference>
<keyword evidence="4" id="KW-1185">Reference proteome</keyword>
<dbReference type="AlphaFoldDB" id="A0A9R0I4N6"/>
<dbReference type="PANTHER" id="PTHR47926">
    <property type="entry name" value="PENTATRICOPEPTIDE REPEAT-CONTAINING PROTEIN"/>
    <property type="match status" value="1"/>
</dbReference>
<dbReference type="NCBIfam" id="TIGR00756">
    <property type="entry name" value="PPR"/>
    <property type="match status" value="3"/>
</dbReference>
<dbReference type="Pfam" id="PF01535">
    <property type="entry name" value="PPR"/>
    <property type="match status" value="5"/>
</dbReference>
<dbReference type="Pfam" id="PF20431">
    <property type="entry name" value="E_motif"/>
    <property type="match status" value="1"/>
</dbReference>
<organism evidence="4 5">
    <name type="scientific">Spinacia oleracea</name>
    <name type="common">Spinach</name>
    <dbReference type="NCBI Taxonomy" id="3562"/>
    <lineage>
        <taxon>Eukaryota</taxon>
        <taxon>Viridiplantae</taxon>
        <taxon>Streptophyta</taxon>
        <taxon>Embryophyta</taxon>
        <taxon>Tracheophyta</taxon>
        <taxon>Spermatophyta</taxon>
        <taxon>Magnoliopsida</taxon>
        <taxon>eudicotyledons</taxon>
        <taxon>Gunneridae</taxon>
        <taxon>Pentapetalae</taxon>
        <taxon>Caryophyllales</taxon>
        <taxon>Chenopodiaceae</taxon>
        <taxon>Chenopodioideae</taxon>
        <taxon>Anserineae</taxon>
        <taxon>Spinacia</taxon>
    </lineage>
</organism>
<reference evidence="5" key="2">
    <citation type="submission" date="2025-08" db="UniProtKB">
        <authorList>
            <consortium name="RefSeq"/>
        </authorList>
    </citation>
    <scope>IDENTIFICATION</scope>
    <source>
        <tissue evidence="5">Leaf</tissue>
    </source>
</reference>
<dbReference type="InterPro" id="IPR046848">
    <property type="entry name" value="E_motif"/>
</dbReference>
<accession>A0A9R0I4N6</accession>
<gene>
    <name evidence="5" type="primary">LOC110782380</name>
</gene>
<dbReference type="GO" id="GO:0003723">
    <property type="term" value="F:RNA binding"/>
    <property type="evidence" value="ECO:0007669"/>
    <property type="project" value="InterPro"/>
</dbReference>
<proteinExistence type="predicted"/>
<reference evidence="4" key="1">
    <citation type="journal article" date="2021" name="Nat. Commun.">
        <title>Genomic analyses provide insights into spinach domestication and the genetic basis of agronomic traits.</title>
        <authorList>
            <person name="Cai X."/>
            <person name="Sun X."/>
            <person name="Xu C."/>
            <person name="Sun H."/>
            <person name="Wang X."/>
            <person name="Ge C."/>
            <person name="Zhang Z."/>
            <person name="Wang Q."/>
            <person name="Fei Z."/>
            <person name="Jiao C."/>
            <person name="Wang Q."/>
        </authorList>
    </citation>
    <scope>NUCLEOTIDE SEQUENCE [LARGE SCALE GENOMIC DNA]</scope>
    <source>
        <strain evidence="4">cv. Varoflay</strain>
    </source>
</reference>
<dbReference type="PANTHER" id="PTHR47926:SF515">
    <property type="entry name" value="UMP-CMP KINASE"/>
    <property type="match status" value="1"/>
</dbReference>
<evidence type="ECO:0000313" key="4">
    <source>
        <dbReference type="Proteomes" id="UP000813463"/>
    </source>
</evidence>
<dbReference type="InterPro" id="IPR011990">
    <property type="entry name" value="TPR-like_helical_dom_sf"/>
</dbReference>
<feature type="repeat" description="PPR" evidence="2">
    <location>
        <begin position="183"/>
        <end position="213"/>
    </location>
</feature>
<dbReference type="GO" id="GO:0009451">
    <property type="term" value="P:RNA modification"/>
    <property type="evidence" value="ECO:0007669"/>
    <property type="project" value="InterPro"/>
</dbReference>
<dbReference type="SUPFAM" id="SSF48452">
    <property type="entry name" value="TPR-like"/>
    <property type="match status" value="1"/>
</dbReference>
<sequence length="587" mass="66231">MWPVLNPYPTRPRLRMCTGLYLFRARACTHLYHSSLLIDNSLFLGNISQTHSKTTKMLATSSSTNLCSLTISSLTDKIKKTRKLNKPRYDNPHLTNPNKGNNLSFPNSSSTPLLPVKQTPENQTRIQALDAVVRDLEEARRKNGIIVDTQTYCSLLETCFQLKAVDHGVRIHRLIPQKILSKNVGVVSKLLRLYAANGRVEEAHQLFDEMPKRNDDSAFAWNSLISGYAELGMFEDALALYFQMEEEGVEPDSHTFPRALMACSGIGSIHVGEELHRHIVRSGFFTDVFVLNALVDMYAKCGDIAKSRKVFNKIANKDLVSWNSMILGYLHHGLLAKSMEIFHDMLKSGLEPDHVTISTIVSKTSSLTIGAQMHGWVLRRGLEWSLPITNSLIVFYSNHGLLDQCRWLFSHMPEKDTFSWNSIISAHRNDPKVLTYFNQMQNNGAATTPDAVTFVALLSACANLGFIKEGESFFSLMKDEYGITPIMEHYACLVNLYGRAGLIHEAYGIIERKLEFEAGPTVWGALLYACFLHVNAEIGEVAAQHLFELEPDNEHNFELLIKIYELLGRSDDSERVRTMMVERGLDL</sequence>
<dbReference type="GO" id="GO:0099402">
    <property type="term" value="P:plant organ development"/>
    <property type="evidence" value="ECO:0007669"/>
    <property type="project" value="UniProtKB-ARBA"/>
</dbReference>
<dbReference type="InterPro" id="IPR002885">
    <property type="entry name" value="PPR_rpt"/>
</dbReference>
<dbReference type="Pfam" id="PF13041">
    <property type="entry name" value="PPR_2"/>
    <property type="match status" value="2"/>
</dbReference>
<evidence type="ECO:0000313" key="5">
    <source>
        <dbReference type="RefSeq" id="XP_021842210.2"/>
    </source>
</evidence>
<dbReference type="RefSeq" id="XP_021842210.2">
    <property type="nucleotide sequence ID" value="XM_021986518.2"/>
</dbReference>
<feature type="repeat" description="PPR" evidence="2">
    <location>
        <begin position="217"/>
        <end position="251"/>
    </location>
</feature>
<dbReference type="Proteomes" id="UP000813463">
    <property type="component" value="Chromosome 3"/>
</dbReference>
<dbReference type="PROSITE" id="PS51375">
    <property type="entry name" value="PPR"/>
    <property type="match status" value="4"/>
</dbReference>
<dbReference type="GeneID" id="110782380"/>
<feature type="repeat" description="PPR" evidence="2">
    <location>
        <begin position="450"/>
        <end position="480"/>
    </location>
</feature>
<keyword evidence="1" id="KW-0677">Repeat</keyword>
<evidence type="ECO:0000256" key="1">
    <source>
        <dbReference type="ARBA" id="ARBA00022737"/>
    </source>
</evidence>
<feature type="region of interest" description="Disordered" evidence="3">
    <location>
        <begin position="82"/>
        <end position="120"/>
    </location>
</feature>
<dbReference type="InterPro" id="IPR046960">
    <property type="entry name" value="PPR_At4g14850-like_plant"/>
</dbReference>
<dbReference type="KEGG" id="soe:110782380"/>
<name>A0A9R0I4N6_SPIOL</name>
<feature type="repeat" description="PPR" evidence="2">
    <location>
        <begin position="318"/>
        <end position="352"/>
    </location>
</feature>
<evidence type="ECO:0000256" key="3">
    <source>
        <dbReference type="SAM" id="MobiDB-lite"/>
    </source>
</evidence>
<protein>
    <submittedName>
        <fullName evidence="5">Pentatricopeptide repeat-containing protein At4g25270, chloroplastic</fullName>
    </submittedName>
</protein>